<protein>
    <submittedName>
        <fullName evidence="2">Uncharacterized protein</fullName>
    </submittedName>
</protein>
<feature type="compositionally biased region" description="Basic residues" evidence="1">
    <location>
        <begin position="63"/>
        <end position="80"/>
    </location>
</feature>
<dbReference type="Proteomes" id="UP000724874">
    <property type="component" value="Unassembled WGS sequence"/>
</dbReference>
<comment type="caution">
    <text evidence="2">The sequence shown here is derived from an EMBL/GenBank/DDBJ whole genome shotgun (WGS) entry which is preliminary data.</text>
</comment>
<name>A0A9P5TJL9_GYMJU</name>
<accession>A0A9P5TJL9</accession>
<evidence type="ECO:0000313" key="2">
    <source>
        <dbReference type="EMBL" id="KAF8888718.1"/>
    </source>
</evidence>
<organism evidence="2 3">
    <name type="scientific">Gymnopilus junonius</name>
    <name type="common">Spectacular rustgill mushroom</name>
    <name type="synonym">Gymnopilus spectabilis subsp. junonius</name>
    <dbReference type="NCBI Taxonomy" id="109634"/>
    <lineage>
        <taxon>Eukaryota</taxon>
        <taxon>Fungi</taxon>
        <taxon>Dikarya</taxon>
        <taxon>Basidiomycota</taxon>
        <taxon>Agaricomycotina</taxon>
        <taxon>Agaricomycetes</taxon>
        <taxon>Agaricomycetidae</taxon>
        <taxon>Agaricales</taxon>
        <taxon>Agaricineae</taxon>
        <taxon>Hymenogastraceae</taxon>
        <taxon>Gymnopilus</taxon>
    </lineage>
</organism>
<feature type="compositionally biased region" description="Polar residues" evidence="1">
    <location>
        <begin position="39"/>
        <end position="55"/>
    </location>
</feature>
<dbReference type="AlphaFoldDB" id="A0A9P5TJL9"/>
<reference evidence="2" key="1">
    <citation type="submission" date="2020-11" db="EMBL/GenBank/DDBJ databases">
        <authorList>
            <consortium name="DOE Joint Genome Institute"/>
            <person name="Ahrendt S."/>
            <person name="Riley R."/>
            <person name="Andreopoulos W."/>
            <person name="LaButti K."/>
            <person name="Pangilinan J."/>
            <person name="Ruiz-duenas F.J."/>
            <person name="Barrasa J.M."/>
            <person name="Sanchez-Garcia M."/>
            <person name="Camarero S."/>
            <person name="Miyauchi S."/>
            <person name="Serrano A."/>
            <person name="Linde D."/>
            <person name="Babiker R."/>
            <person name="Drula E."/>
            <person name="Ayuso-Fernandez I."/>
            <person name="Pacheco R."/>
            <person name="Padilla G."/>
            <person name="Ferreira P."/>
            <person name="Barriuso J."/>
            <person name="Kellner H."/>
            <person name="Castanera R."/>
            <person name="Alfaro M."/>
            <person name="Ramirez L."/>
            <person name="Pisabarro A.G."/>
            <person name="Kuo A."/>
            <person name="Tritt A."/>
            <person name="Lipzen A."/>
            <person name="He G."/>
            <person name="Yan M."/>
            <person name="Ng V."/>
            <person name="Cullen D."/>
            <person name="Martin F."/>
            <person name="Rosso M.-N."/>
            <person name="Henrissat B."/>
            <person name="Hibbett D."/>
            <person name="Martinez A.T."/>
            <person name="Grigoriev I.V."/>
        </authorList>
    </citation>
    <scope>NUCLEOTIDE SEQUENCE</scope>
    <source>
        <strain evidence="2">AH 44721</strain>
    </source>
</reference>
<evidence type="ECO:0000256" key="1">
    <source>
        <dbReference type="SAM" id="MobiDB-lite"/>
    </source>
</evidence>
<proteinExistence type="predicted"/>
<feature type="region of interest" description="Disordered" evidence="1">
    <location>
        <begin position="33"/>
        <end position="109"/>
    </location>
</feature>
<evidence type="ECO:0000313" key="3">
    <source>
        <dbReference type="Proteomes" id="UP000724874"/>
    </source>
</evidence>
<keyword evidence="3" id="KW-1185">Reference proteome</keyword>
<sequence>MPSCGLIIPSTTRFVTFAASSPRVSWIPLRMASSAGADPTSNPRSPRIQNKDTVPSSDDRQQVRNRRNRGSWRGKGRPGGRRAEALNQETVQDSPIANVIPPKPKKPQPPRPTHFLALPLHNHASLTTQMTAFHNALSTQVTSPNLSSPKQLLLLHRHQFRHYQLHLRINPRIAVHHLKYRR</sequence>
<dbReference type="EMBL" id="JADNYJ010000083">
    <property type="protein sequence ID" value="KAF8888718.1"/>
    <property type="molecule type" value="Genomic_DNA"/>
</dbReference>
<gene>
    <name evidence="2" type="ORF">CPB84DRAFT_1462808</name>
</gene>